<evidence type="ECO:0000256" key="1">
    <source>
        <dbReference type="ARBA" id="ARBA00022723"/>
    </source>
</evidence>
<dbReference type="PANTHER" id="PTHR22789:SF0">
    <property type="entry name" value="3-OXO-TETRONATE 4-PHOSPHATE DECARBOXYLASE-RELATED"/>
    <property type="match status" value="1"/>
</dbReference>
<reference evidence="4 5" key="1">
    <citation type="submission" date="2023-11" db="EMBL/GenBank/DDBJ databases">
        <authorList>
            <person name="Cook R."/>
            <person name="Crisci M."/>
            <person name="Pye H."/>
            <person name="Adriaenssens E."/>
            <person name="Santini J."/>
        </authorList>
    </citation>
    <scope>NUCLEOTIDE SEQUENCE [LARGE SCALE GENOMIC DNA]</scope>
    <source>
        <strain evidence="4">Lak_Megaphage_RVC_AP3_GC26</strain>
    </source>
</reference>
<sequence>MNTENKFNYVLVGGTFNDNKGKESGVVNKLYHALGTFNSVMYNGGNYFDLVGNALSSITETDLIIWMADVDNAKEKIYPVKNTGSVLICSKVIRDEYTYKDAIARIFKMHGNAVIAITKDSKTNMFVFEFWDALANCWYSGSDIEKLALTIYRFYIFSKGSIRRQTARDTSLIKYNDGRPDDLNDFIKLNNSLADFIQTSCGDRFFGNLSTRCQKLFPSERDGKFIYVSPRNVDKNRLTPSDFILFNTDDYTYYSVDEKIKPSIDSPVQSEIYKEFPSINYMIHGHAFISIMKELDENNIPCTSTENYFPCGDLRELVEVKKLMKFIIYDECHKDYGIINLKGHGFLMFSQTFEQMKYMINDIYAFRMNDGKQLFKFY</sequence>
<evidence type="ECO:0000313" key="4">
    <source>
        <dbReference type="EMBL" id="WQJ51412.1"/>
    </source>
</evidence>
<organism evidence="4 5">
    <name type="scientific">phage Lak_Megaphage_RVC_AP3_GC26</name>
    <dbReference type="NCBI Taxonomy" id="3109225"/>
    <lineage>
        <taxon>Viruses</taxon>
        <taxon>Duplodnaviria</taxon>
        <taxon>Heunggongvirae</taxon>
        <taxon>Uroviricota</taxon>
        <taxon>Caudoviricetes</taxon>
        <taxon>Caudoviricetes code 15 clade</taxon>
    </lineage>
</organism>
<accession>A0ABZ0Z1C2</accession>
<dbReference type="InterPro" id="IPR036409">
    <property type="entry name" value="Aldolase_II/adducin_N_sf"/>
</dbReference>
<keyword evidence="2" id="KW-0456">Lyase</keyword>
<evidence type="ECO:0000256" key="2">
    <source>
        <dbReference type="ARBA" id="ARBA00023239"/>
    </source>
</evidence>
<dbReference type="Gene3D" id="3.40.225.10">
    <property type="entry name" value="Class II aldolase/adducin N-terminal domain"/>
    <property type="match status" value="1"/>
</dbReference>
<dbReference type="PANTHER" id="PTHR22789">
    <property type="entry name" value="FUCULOSE PHOSPHATE ALDOLASE"/>
    <property type="match status" value="1"/>
</dbReference>
<keyword evidence="1" id="KW-0479">Metal-binding</keyword>
<name>A0ABZ0Z1C2_9CAUD</name>
<dbReference type="Proteomes" id="UP001348805">
    <property type="component" value="Segment"/>
</dbReference>
<dbReference type="InterPro" id="IPR001303">
    <property type="entry name" value="Aldolase_II/adducin_N"/>
</dbReference>
<evidence type="ECO:0000259" key="3">
    <source>
        <dbReference type="Pfam" id="PF00596"/>
    </source>
</evidence>
<evidence type="ECO:0000313" key="5">
    <source>
        <dbReference type="Proteomes" id="UP001348805"/>
    </source>
</evidence>
<dbReference type="InterPro" id="IPR050197">
    <property type="entry name" value="Aldolase_class_II_sugar_metab"/>
</dbReference>
<dbReference type="Pfam" id="PF00596">
    <property type="entry name" value="Aldolase_II"/>
    <property type="match status" value="1"/>
</dbReference>
<keyword evidence="5" id="KW-1185">Reference proteome</keyword>
<dbReference type="SUPFAM" id="SSF53639">
    <property type="entry name" value="AraD/HMP-PK domain-like"/>
    <property type="match status" value="1"/>
</dbReference>
<feature type="domain" description="Class II aldolase/adducin N-terminal" evidence="3">
    <location>
        <begin position="201"/>
        <end position="359"/>
    </location>
</feature>
<proteinExistence type="predicted"/>
<protein>
    <recommendedName>
        <fullName evidence="3">Class II aldolase/adducin N-terminal domain-containing protein</fullName>
    </recommendedName>
</protein>
<dbReference type="EMBL" id="OR769219">
    <property type="protein sequence ID" value="WQJ51412.1"/>
    <property type="molecule type" value="Genomic_DNA"/>
</dbReference>